<comment type="caution">
    <text evidence="2">The sequence shown here is derived from an EMBL/GenBank/DDBJ whole genome shotgun (WGS) entry which is preliminary data.</text>
</comment>
<accession>A0A7W6TC23</accession>
<dbReference type="EMBL" id="JACIHM010000001">
    <property type="protein sequence ID" value="MBB4444540.1"/>
    <property type="molecule type" value="Genomic_DNA"/>
</dbReference>
<gene>
    <name evidence="2" type="ORF">GGE31_000324</name>
    <name evidence="1" type="ORF">GGE33_001461</name>
    <name evidence="3" type="ORF">GGE35_000322</name>
</gene>
<evidence type="ECO:0000313" key="5">
    <source>
        <dbReference type="Proteomes" id="UP000524535"/>
    </source>
</evidence>
<reference evidence="4 5" key="1">
    <citation type="submission" date="2020-08" db="EMBL/GenBank/DDBJ databases">
        <title>Genomic Encyclopedia of Type Strains, Phase IV (KMG-V): Genome sequencing to study the core and pangenomes of soil and plant-associated prokaryotes.</title>
        <authorList>
            <person name="Whitman W."/>
        </authorList>
    </citation>
    <scope>NUCLEOTIDE SEQUENCE [LARGE SCALE GENOMIC DNA]</scope>
    <source>
        <strain evidence="2 5">SEMIA 444</strain>
        <strain evidence="1 4">SEMIA 448</strain>
        <strain evidence="3 6">SEMIA 452</strain>
    </source>
</reference>
<dbReference type="Proteomes" id="UP000576087">
    <property type="component" value="Unassembled WGS sequence"/>
</dbReference>
<evidence type="ECO:0000313" key="6">
    <source>
        <dbReference type="Proteomes" id="UP000576087"/>
    </source>
</evidence>
<dbReference type="Proteomes" id="UP000524535">
    <property type="component" value="Unassembled WGS sequence"/>
</dbReference>
<dbReference type="EMBL" id="JACIGW010000001">
    <property type="protein sequence ID" value="MBB4347753.1"/>
    <property type="molecule type" value="Genomic_DNA"/>
</dbReference>
<evidence type="ECO:0000313" key="4">
    <source>
        <dbReference type="Proteomes" id="UP000520770"/>
    </source>
</evidence>
<sequence>MFSDAKNALRHFSVFAYPNNPFEITFKNFDRVISQGDRSRNLQNMTNANFLTFARPL</sequence>
<proteinExistence type="predicted"/>
<evidence type="ECO:0000313" key="3">
    <source>
        <dbReference type="EMBL" id="MBB4444540.1"/>
    </source>
</evidence>
<protein>
    <submittedName>
        <fullName evidence="2">Uncharacterized protein</fullName>
    </submittedName>
</protein>
<organism evidence="2 5">
    <name type="scientific">Aliirhizobium cellulosilyticum</name>
    <dbReference type="NCBI Taxonomy" id="393664"/>
    <lineage>
        <taxon>Bacteria</taxon>
        <taxon>Pseudomonadati</taxon>
        <taxon>Pseudomonadota</taxon>
        <taxon>Alphaproteobacteria</taxon>
        <taxon>Hyphomicrobiales</taxon>
        <taxon>Rhizobiaceae</taxon>
        <taxon>Aliirhizobium</taxon>
    </lineage>
</organism>
<dbReference type="AlphaFoldDB" id="A0A7W6TC23"/>
<keyword evidence="5" id="KW-1185">Reference proteome</keyword>
<name>A0A7W6TC23_9HYPH</name>
<dbReference type="EMBL" id="JACIGY010000001">
    <property type="protein sequence ID" value="MBB4409853.1"/>
    <property type="molecule type" value="Genomic_DNA"/>
</dbReference>
<evidence type="ECO:0000313" key="1">
    <source>
        <dbReference type="EMBL" id="MBB4347753.1"/>
    </source>
</evidence>
<evidence type="ECO:0000313" key="2">
    <source>
        <dbReference type="EMBL" id="MBB4409853.1"/>
    </source>
</evidence>
<dbReference type="Proteomes" id="UP000520770">
    <property type="component" value="Unassembled WGS sequence"/>
</dbReference>